<comment type="similarity">
    <text evidence="2">Belongs to the SLC13A/DASS transporter (TC 2.A.47) family. NADC subfamily.</text>
</comment>
<sequence length="630" mass="69196">MATGKLRLTENVLSFWKSIVFLITPVILCPLPFYYANTENSKIAACAYAVIIMAVYWTGDILPLAVTALLPIAMFPILGVQPSRKVCINYLNDMNFLMIGGLMVAVAMERWNLHKRIALKAVLMVGVEPRWLMLGMMSVTAFLSMWISNMATTAMMVPIAQAISAEILKEKGPEEREEGQGQKKTLTSDDENTVLLSTRTSRNEQSQELPLENIAVEKCDDDDDDDDMDLLADQARPSAEQADKVTKGLLLCICYAANIGGTATLIGTAPNILVVQTVQTMFPKSPGIDFASWFFFGFPTMVLTLLLAWLWLQWQFVSQSCVPGCASRRGCGGKCQRHKNVAAYKAIRRQYDELGPFSFAESVVLVHFILLVLLWFFRDMKFIKLENGQAAGWAYFFVRDYVTDSSAVLLICLSLFIWPARPPSRGREDLHPSDDEPGPSILDWPTVERNLSWEVIILLGGGYALADGVKVSGLSAWMGQGFRGLEGFSPAFIVIIITIMIAFITEFSSNTSAASIFLPILGTLAQGICVHPYYLMIPAAIACSFAFMLPVATPANAIVFSYGRIKVLDMAKSGLGLNLLCLFVLNIAINTYGVPLYQLQDFPPWTVCTAPVTTAGPSGTPANITTLVGN</sequence>
<feature type="transmembrane region" description="Helical" evidence="8">
    <location>
        <begin position="398"/>
        <end position="418"/>
    </location>
</feature>
<dbReference type="GO" id="GO:0015370">
    <property type="term" value="F:solute:sodium symporter activity"/>
    <property type="evidence" value="ECO:0007669"/>
    <property type="project" value="UniProtKB-ARBA"/>
</dbReference>
<dbReference type="GeneID" id="109465155"/>
<feature type="transmembrane region" description="Helical" evidence="8">
    <location>
        <begin position="357"/>
        <end position="377"/>
    </location>
</feature>
<dbReference type="PANTHER" id="PTHR10283">
    <property type="entry name" value="SOLUTE CARRIER FAMILY 13 MEMBER"/>
    <property type="match status" value="1"/>
</dbReference>
<dbReference type="KEGG" id="bbel:109465155"/>
<evidence type="ECO:0000256" key="8">
    <source>
        <dbReference type="SAM" id="Phobius"/>
    </source>
</evidence>
<feature type="transmembrane region" description="Helical" evidence="8">
    <location>
        <begin position="539"/>
        <end position="563"/>
    </location>
</feature>
<dbReference type="OrthoDB" id="6493944at2759"/>
<dbReference type="CDD" id="cd01115">
    <property type="entry name" value="SLC13_permease"/>
    <property type="match status" value="1"/>
</dbReference>
<keyword evidence="9" id="KW-1185">Reference proteome</keyword>
<dbReference type="PROSITE" id="PS01271">
    <property type="entry name" value="NA_SULFATE"/>
    <property type="match status" value="1"/>
</dbReference>
<feature type="transmembrane region" description="Helical" evidence="8">
    <location>
        <begin position="131"/>
        <end position="148"/>
    </location>
</feature>
<feature type="transmembrane region" description="Helical" evidence="8">
    <location>
        <begin position="12"/>
        <end position="35"/>
    </location>
</feature>
<name>A0A6P4Y682_BRABE</name>
<feature type="compositionally biased region" description="Basic and acidic residues" evidence="7">
    <location>
        <begin position="171"/>
        <end position="181"/>
    </location>
</feature>
<dbReference type="Proteomes" id="UP000515135">
    <property type="component" value="Unplaced"/>
</dbReference>
<evidence type="ECO:0000256" key="4">
    <source>
        <dbReference type="ARBA" id="ARBA00022692"/>
    </source>
</evidence>
<feature type="transmembrane region" description="Helical" evidence="8">
    <location>
        <begin position="575"/>
        <end position="594"/>
    </location>
</feature>
<gene>
    <name evidence="10" type="primary">LOC109465155</name>
</gene>
<dbReference type="InterPro" id="IPR031312">
    <property type="entry name" value="Na/sul_symport_CS"/>
</dbReference>
<feature type="transmembrane region" description="Helical" evidence="8">
    <location>
        <begin position="90"/>
        <end position="111"/>
    </location>
</feature>
<dbReference type="GO" id="GO:0005886">
    <property type="term" value="C:plasma membrane"/>
    <property type="evidence" value="ECO:0007669"/>
    <property type="project" value="TreeGrafter"/>
</dbReference>
<accession>A0A6P4Y682</accession>
<keyword evidence="5 8" id="KW-1133">Transmembrane helix</keyword>
<protein>
    <submittedName>
        <fullName evidence="10">Solute carrier family 13 member 2-like isoform X1</fullName>
    </submittedName>
</protein>
<keyword evidence="4 8" id="KW-0812">Transmembrane</keyword>
<dbReference type="GO" id="GO:0015141">
    <property type="term" value="F:succinate transmembrane transporter activity"/>
    <property type="evidence" value="ECO:0007669"/>
    <property type="project" value="UniProtKB-ARBA"/>
</dbReference>
<evidence type="ECO:0000313" key="9">
    <source>
        <dbReference type="Proteomes" id="UP000515135"/>
    </source>
</evidence>
<evidence type="ECO:0000313" key="10">
    <source>
        <dbReference type="RefSeq" id="XP_019617864.1"/>
    </source>
</evidence>
<dbReference type="AlphaFoldDB" id="A0A6P4Y682"/>
<dbReference type="InterPro" id="IPR001898">
    <property type="entry name" value="SLC13A/DASS"/>
</dbReference>
<feature type="transmembrane region" description="Helical" evidence="8">
    <location>
        <begin position="516"/>
        <end position="533"/>
    </location>
</feature>
<dbReference type="Pfam" id="PF00939">
    <property type="entry name" value="Na_sulph_symp"/>
    <property type="match status" value="1"/>
</dbReference>
<organism evidence="9 10">
    <name type="scientific">Branchiostoma belcheri</name>
    <name type="common">Amphioxus</name>
    <dbReference type="NCBI Taxonomy" id="7741"/>
    <lineage>
        <taxon>Eukaryota</taxon>
        <taxon>Metazoa</taxon>
        <taxon>Chordata</taxon>
        <taxon>Cephalochordata</taxon>
        <taxon>Leptocardii</taxon>
        <taxon>Amphioxiformes</taxon>
        <taxon>Branchiostomatidae</taxon>
        <taxon>Branchiostoma</taxon>
    </lineage>
</organism>
<evidence type="ECO:0000256" key="6">
    <source>
        <dbReference type="ARBA" id="ARBA00023136"/>
    </source>
</evidence>
<keyword evidence="3" id="KW-0813">Transport</keyword>
<evidence type="ECO:0000256" key="5">
    <source>
        <dbReference type="ARBA" id="ARBA00022989"/>
    </source>
</evidence>
<evidence type="ECO:0000256" key="3">
    <source>
        <dbReference type="ARBA" id="ARBA00022448"/>
    </source>
</evidence>
<feature type="region of interest" description="Disordered" evidence="7">
    <location>
        <begin position="171"/>
        <end position="191"/>
    </location>
</feature>
<reference evidence="10" key="1">
    <citation type="submission" date="2025-08" db="UniProtKB">
        <authorList>
            <consortium name="RefSeq"/>
        </authorList>
    </citation>
    <scope>IDENTIFICATION</scope>
    <source>
        <tissue evidence="10">Gonad</tissue>
    </source>
</reference>
<feature type="transmembrane region" description="Helical" evidence="8">
    <location>
        <begin position="487"/>
        <end position="504"/>
    </location>
</feature>
<keyword evidence="6 8" id="KW-0472">Membrane</keyword>
<dbReference type="PANTHER" id="PTHR10283:SF82">
    <property type="entry name" value="SOLUTE CARRIER FAMILY 13 MEMBER 2"/>
    <property type="match status" value="1"/>
</dbReference>
<comment type="subcellular location">
    <subcellularLocation>
        <location evidence="1">Membrane</location>
        <topology evidence="1">Multi-pass membrane protein</topology>
    </subcellularLocation>
</comment>
<proteinExistence type="inferred from homology"/>
<evidence type="ECO:0000256" key="1">
    <source>
        <dbReference type="ARBA" id="ARBA00004141"/>
    </source>
</evidence>
<evidence type="ECO:0000256" key="7">
    <source>
        <dbReference type="SAM" id="MobiDB-lite"/>
    </source>
</evidence>
<dbReference type="RefSeq" id="XP_019617864.1">
    <property type="nucleotide sequence ID" value="XM_019762305.1"/>
</dbReference>
<feature type="transmembrane region" description="Helical" evidence="8">
    <location>
        <begin position="47"/>
        <end position="78"/>
    </location>
</feature>
<feature type="transmembrane region" description="Helical" evidence="8">
    <location>
        <begin position="290"/>
        <end position="312"/>
    </location>
</feature>
<evidence type="ECO:0000256" key="2">
    <source>
        <dbReference type="ARBA" id="ARBA00006772"/>
    </source>
</evidence>